<dbReference type="InterPro" id="IPR049437">
    <property type="entry name" value="tRNA-synt_1c_C2"/>
</dbReference>
<dbReference type="EMBL" id="JBHUEJ010000019">
    <property type="protein sequence ID" value="MFD1711053.1"/>
    <property type="molecule type" value="Genomic_DNA"/>
</dbReference>
<dbReference type="Gene3D" id="2.40.240.10">
    <property type="entry name" value="Ribosomal Protein L25, Chain P"/>
    <property type="match status" value="1"/>
</dbReference>
<organism evidence="4 5">
    <name type="scientific">Ottowia flava</name>
    <dbReference type="NCBI Taxonomy" id="2675430"/>
    <lineage>
        <taxon>Bacteria</taxon>
        <taxon>Pseudomonadati</taxon>
        <taxon>Pseudomonadota</taxon>
        <taxon>Betaproteobacteria</taxon>
        <taxon>Burkholderiales</taxon>
        <taxon>Comamonadaceae</taxon>
        <taxon>Ottowia</taxon>
    </lineage>
</organism>
<evidence type="ECO:0000256" key="2">
    <source>
        <dbReference type="ARBA" id="ARBA00035479"/>
    </source>
</evidence>
<dbReference type="Pfam" id="PF20974">
    <property type="entry name" value="tRNA-synt_1c_C2"/>
    <property type="match status" value="1"/>
</dbReference>
<accession>A0ABW4KUV5</accession>
<dbReference type="InterPro" id="IPR011035">
    <property type="entry name" value="Ribosomal_bL25/Gln-tRNA_synth"/>
</dbReference>
<evidence type="ECO:0000256" key="1">
    <source>
        <dbReference type="ARBA" id="ARBA00022917"/>
    </source>
</evidence>
<protein>
    <recommendedName>
        <fullName evidence="2">50S ribosomal protein L25</fullName>
    </recommendedName>
</protein>
<gene>
    <name evidence="4" type="ORF">ACFSF0_10575</name>
</gene>
<keyword evidence="5" id="KW-1185">Reference proteome</keyword>
<reference evidence="5" key="1">
    <citation type="journal article" date="2019" name="Int. J. Syst. Evol. Microbiol.">
        <title>The Global Catalogue of Microorganisms (GCM) 10K type strain sequencing project: providing services to taxonomists for standard genome sequencing and annotation.</title>
        <authorList>
            <consortium name="The Broad Institute Genomics Platform"/>
            <consortium name="The Broad Institute Genome Sequencing Center for Infectious Disease"/>
            <person name="Wu L."/>
            <person name="Ma J."/>
        </authorList>
    </citation>
    <scope>NUCLEOTIDE SEQUENCE [LARGE SCALE GENOMIC DNA]</scope>
    <source>
        <strain evidence="5">LMG 29247</strain>
    </source>
</reference>
<feature type="domain" description="tRNA synthetases class I (E and Q) anti-codon binding" evidence="3">
    <location>
        <begin position="3"/>
        <end position="40"/>
    </location>
</feature>
<name>A0ABW4KUV5_9BURK</name>
<evidence type="ECO:0000259" key="3">
    <source>
        <dbReference type="Pfam" id="PF20974"/>
    </source>
</evidence>
<dbReference type="Proteomes" id="UP001597304">
    <property type="component" value="Unassembled WGS sequence"/>
</dbReference>
<comment type="caution">
    <text evidence="4">The sequence shown here is derived from an EMBL/GenBank/DDBJ whole genome shotgun (WGS) entry which is preliminary data.</text>
</comment>
<dbReference type="RefSeq" id="WP_255507554.1">
    <property type="nucleotide sequence ID" value="NZ_JBHUEJ010000019.1"/>
</dbReference>
<keyword evidence="1" id="KW-0648">Protein biosynthesis</keyword>
<dbReference type="InterPro" id="IPR020056">
    <property type="entry name" value="Rbsml_bL25/Gln-tRNA_synth_N"/>
</dbReference>
<sequence length="57" mass="6538">MSVINPNSLKVEHGYVEPNVANAQSDDRFEFERHGYFIVDRYDHVPRSRGCLTASRG</sequence>
<dbReference type="SUPFAM" id="SSF50715">
    <property type="entry name" value="Ribosomal protein L25-like"/>
    <property type="match status" value="1"/>
</dbReference>
<evidence type="ECO:0000313" key="4">
    <source>
        <dbReference type="EMBL" id="MFD1711053.1"/>
    </source>
</evidence>
<evidence type="ECO:0000313" key="5">
    <source>
        <dbReference type="Proteomes" id="UP001597304"/>
    </source>
</evidence>
<proteinExistence type="predicted"/>